<keyword evidence="1" id="KW-1133">Transmembrane helix</keyword>
<accession>A0A0S2KAJ9</accession>
<keyword evidence="3" id="KW-1185">Reference proteome</keyword>
<dbReference type="AlphaFoldDB" id="A0A0S2KAJ9"/>
<keyword evidence="1" id="KW-0812">Transmembrane</keyword>
<organism evidence="2 3">
    <name type="scientific">Pseudohongiella spirulinae</name>
    <dbReference type="NCBI Taxonomy" id="1249552"/>
    <lineage>
        <taxon>Bacteria</taxon>
        <taxon>Pseudomonadati</taxon>
        <taxon>Pseudomonadota</taxon>
        <taxon>Gammaproteobacteria</taxon>
        <taxon>Pseudomonadales</taxon>
        <taxon>Pseudohongiellaceae</taxon>
        <taxon>Pseudohongiella</taxon>
    </lineage>
</organism>
<dbReference type="RefSeq" id="WP_156412640.1">
    <property type="nucleotide sequence ID" value="NZ_CP013189.1"/>
</dbReference>
<keyword evidence="1" id="KW-0472">Membrane</keyword>
<evidence type="ECO:0008006" key="4">
    <source>
        <dbReference type="Google" id="ProtNLM"/>
    </source>
</evidence>
<feature type="transmembrane region" description="Helical" evidence="1">
    <location>
        <begin position="21"/>
        <end position="42"/>
    </location>
</feature>
<dbReference type="Proteomes" id="UP000065641">
    <property type="component" value="Chromosome"/>
</dbReference>
<dbReference type="KEGG" id="pspi:PS2015_639"/>
<feature type="transmembrane region" description="Helical" evidence="1">
    <location>
        <begin position="48"/>
        <end position="69"/>
    </location>
</feature>
<dbReference type="EMBL" id="CP013189">
    <property type="protein sequence ID" value="ALO45322.1"/>
    <property type="molecule type" value="Genomic_DNA"/>
</dbReference>
<proteinExistence type="predicted"/>
<evidence type="ECO:0000313" key="3">
    <source>
        <dbReference type="Proteomes" id="UP000065641"/>
    </source>
</evidence>
<name>A0A0S2KAJ9_9GAMM</name>
<gene>
    <name evidence="2" type="ORF">PS2015_639</name>
</gene>
<sequence>MRELTESEITAVSGGDFDGKTFMTGLGYAVGGAITAAAVPFLGAGAVATFGVAASAGVLIAGGGALMTLSTAESS</sequence>
<evidence type="ECO:0000256" key="1">
    <source>
        <dbReference type="SAM" id="Phobius"/>
    </source>
</evidence>
<evidence type="ECO:0000313" key="2">
    <source>
        <dbReference type="EMBL" id="ALO45322.1"/>
    </source>
</evidence>
<reference evidence="2 3" key="1">
    <citation type="submission" date="2015-11" db="EMBL/GenBank/DDBJ databases">
        <authorList>
            <person name="Zhang Y."/>
            <person name="Guo Z."/>
        </authorList>
    </citation>
    <scope>NUCLEOTIDE SEQUENCE [LARGE SCALE GENOMIC DNA]</scope>
    <source>
        <strain evidence="2 3">KCTC 32221</strain>
    </source>
</reference>
<protein>
    <recommendedName>
        <fullName evidence="4">Bacteriocin</fullName>
    </recommendedName>
</protein>